<dbReference type="GO" id="GO:0017061">
    <property type="term" value="F:S-methyl-5-thioadenosine phosphorylase activity"/>
    <property type="evidence" value="ECO:0007669"/>
    <property type="project" value="UniProtKB-UniRule"/>
</dbReference>
<dbReference type="InterPro" id="IPR018099">
    <property type="entry name" value="Purine_phosphorylase-2_CS"/>
</dbReference>
<keyword evidence="2 4" id="KW-0808">Transferase</keyword>
<dbReference type="EC" id="2.4.2.28" evidence="4"/>
<evidence type="ECO:0000259" key="5">
    <source>
        <dbReference type="Pfam" id="PF01048"/>
    </source>
</evidence>
<feature type="binding site" evidence="4">
    <location>
        <begin position="109"/>
        <end position="110"/>
    </location>
    <ligand>
        <name>phosphate</name>
        <dbReference type="ChEBI" id="CHEBI:43474"/>
    </ligand>
</feature>
<feature type="binding site" evidence="4">
    <location>
        <begin position="269"/>
        <end position="271"/>
    </location>
    <ligand>
        <name>substrate</name>
    </ligand>
</feature>
<evidence type="ECO:0000313" key="6">
    <source>
        <dbReference type="EnsemblMetazoa" id="SMAR014393-PA"/>
    </source>
</evidence>
<keyword evidence="7" id="KW-1185">Reference proteome</keyword>
<dbReference type="AlphaFoldDB" id="T1JKL3"/>
<protein>
    <recommendedName>
        <fullName evidence="4">S-methyl-5'-thioadenosine phosphorylase</fullName>
        <ecNumber evidence="4">2.4.2.28</ecNumber>
    </recommendedName>
    <alternativeName>
        <fullName evidence="4">5'-methylthioadenosine phosphorylase</fullName>
        <shortName evidence="4">MTA phosphorylase</shortName>
        <shortName evidence="4">MTAP</shortName>
        <shortName evidence="4">MTAPase</shortName>
    </alternativeName>
</protein>
<keyword evidence="3 4" id="KW-0660">Purine salvage</keyword>
<dbReference type="GO" id="GO:0005829">
    <property type="term" value="C:cytosol"/>
    <property type="evidence" value="ECO:0007669"/>
    <property type="project" value="TreeGrafter"/>
</dbReference>
<dbReference type="Pfam" id="PF01048">
    <property type="entry name" value="PNP_UDP_1"/>
    <property type="match status" value="1"/>
</dbReference>
<comment type="catalytic activity">
    <reaction evidence="4">
        <text>S-methyl-5'-thioadenosine + phosphate = 5-(methylsulfanyl)-alpha-D-ribose 1-phosphate + adenine</text>
        <dbReference type="Rhea" id="RHEA:11852"/>
        <dbReference type="ChEBI" id="CHEBI:16708"/>
        <dbReference type="ChEBI" id="CHEBI:17509"/>
        <dbReference type="ChEBI" id="CHEBI:43474"/>
        <dbReference type="ChEBI" id="CHEBI:58533"/>
        <dbReference type="EC" id="2.4.2.28"/>
    </reaction>
</comment>
<dbReference type="PANTHER" id="PTHR42679:SF2">
    <property type="entry name" value="S-METHYL-5'-THIOADENOSINE PHOSPHORYLASE"/>
    <property type="match status" value="1"/>
</dbReference>
<dbReference type="GO" id="GO:0006166">
    <property type="term" value="P:purine ribonucleoside salvage"/>
    <property type="evidence" value="ECO:0007669"/>
    <property type="project" value="UniProtKB-KW"/>
</dbReference>
<comment type="pathway">
    <text evidence="4">Amino-acid biosynthesis; L-methionine biosynthesis via salvage pathway; S-methyl-5-thio-alpha-D-ribose 1-phosphate from S-methyl-5'-thioadenosine (phosphorylase route): step 1/1.</text>
</comment>
<comment type="function">
    <text evidence="4">Catalyzes the reversible phosphorylation of S-methyl-5'-thioadenosine (MTA) to adenine and 5-methylthioribose-1-phosphate. Involved in the breakdown of MTA, a major by-product of polyamine biosynthesis. Responsible for the first step in the methionine salvage pathway after MTA has been generated from S-adenosylmethionine. Has broad substrate specificity with 6-aminopurine nucleosides as preferred substrates.</text>
</comment>
<comment type="similarity">
    <text evidence="4">Belongs to the PNP/MTAP phosphorylase family. MTAP subfamily.</text>
</comment>
<evidence type="ECO:0000256" key="1">
    <source>
        <dbReference type="ARBA" id="ARBA00022676"/>
    </source>
</evidence>
<dbReference type="CDD" id="cd09010">
    <property type="entry name" value="MTAP_SsMTAPII_like_MTIP"/>
    <property type="match status" value="1"/>
</dbReference>
<comment type="subcellular location">
    <subcellularLocation>
        <location evidence="4">Cytoplasm</location>
    </subcellularLocation>
    <subcellularLocation>
        <location evidence="4">Nucleus</location>
    </subcellularLocation>
</comment>
<feature type="site" description="Important for substrate specificity" evidence="4">
    <location>
        <position position="227"/>
    </location>
</feature>
<dbReference type="InterPro" id="IPR010044">
    <property type="entry name" value="MTAP"/>
</dbReference>
<dbReference type="UniPathway" id="UPA00904">
    <property type="reaction ID" value="UER00873"/>
</dbReference>
<dbReference type="HOGENOM" id="CLU_054456_0_0_1"/>
<feature type="binding site" evidence="4">
    <location>
        <position position="246"/>
    </location>
    <ligand>
        <name>phosphate</name>
        <dbReference type="ChEBI" id="CHEBI:43474"/>
    </ligand>
</feature>
<keyword evidence="1 4" id="KW-0328">Glycosyltransferase</keyword>
<evidence type="ECO:0000313" key="7">
    <source>
        <dbReference type="Proteomes" id="UP000014500"/>
    </source>
</evidence>
<evidence type="ECO:0000256" key="4">
    <source>
        <dbReference type="HAMAP-Rule" id="MF_03155"/>
    </source>
</evidence>
<reference evidence="7" key="1">
    <citation type="submission" date="2011-05" db="EMBL/GenBank/DDBJ databases">
        <authorList>
            <person name="Richards S.R."/>
            <person name="Qu J."/>
            <person name="Jiang H."/>
            <person name="Jhangiani S.N."/>
            <person name="Agravi P."/>
            <person name="Goodspeed R."/>
            <person name="Gross S."/>
            <person name="Mandapat C."/>
            <person name="Jackson L."/>
            <person name="Mathew T."/>
            <person name="Pu L."/>
            <person name="Thornton R."/>
            <person name="Saada N."/>
            <person name="Wilczek-Boney K.B."/>
            <person name="Lee S."/>
            <person name="Kovar C."/>
            <person name="Wu Y."/>
            <person name="Scherer S.E."/>
            <person name="Worley K.C."/>
            <person name="Muzny D.M."/>
            <person name="Gibbs R."/>
        </authorList>
    </citation>
    <scope>NUCLEOTIDE SEQUENCE</scope>
    <source>
        <strain evidence="7">Brora</strain>
    </source>
</reference>
<dbReference type="NCBIfam" id="TIGR01694">
    <property type="entry name" value="MTAP"/>
    <property type="match status" value="1"/>
</dbReference>
<evidence type="ECO:0000256" key="2">
    <source>
        <dbReference type="ARBA" id="ARBA00022679"/>
    </source>
</evidence>
<feature type="binding site" evidence="4">
    <location>
        <position position="67"/>
    </location>
    <ligand>
        <name>phosphate</name>
        <dbReference type="ChEBI" id="CHEBI:43474"/>
    </ligand>
</feature>
<dbReference type="GO" id="GO:0005634">
    <property type="term" value="C:nucleus"/>
    <property type="evidence" value="ECO:0007669"/>
    <property type="project" value="UniProtKB-SubCell"/>
</dbReference>
<comment type="subunit">
    <text evidence="4">Homotrimer.</text>
</comment>
<feature type="binding site" evidence="4">
    <location>
        <position position="245"/>
    </location>
    <ligand>
        <name>substrate</name>
    </ligand>
</feature>
<dbReference type="Proteomes" id="UP000014500">
    <property type="component" value="Unassembled WGS sequence"/>
</dbReference>
<sequence>MICWKESEKAVGEIDLGPTVSVAAVREIFKQNVQTVITLFTTAVPKLVLKDWTPILLENKVGIIGGSGLDDPNILEKRKEIVVTTPFGDPSDALIEGTIKGVTCVLLARHGRGHTIMPSNVNYRANIWALKDRGCTHLIVSTACGSLDENIHPGDIVFLDQFIDRTTKRPNTFYDGAPNSPNGVCHVPMHTPFCPSTTKILIDSAVELGVKHHVSGTVITIEGPRFSTRGESKLFRTWGAHVINMTTVPEAILAKEAGLCYAAVALATDYDCWKESEKAVSAAAVLETFQRNVQTVITLFTTAVPKLVSKDWTPILLENKEISQSSIMPTN</sequence>
<dbReference type="EMBL" id="JH431789">
    <property type="status" value="NOT_ANNOTATED_CDS"/>
    <property type="molecule type" value="Genomic_DNA"/>
</dbReference>
<dbReference type="FunFam" id="3.40.50.1580:FF:000012">
    <property type="entry name" value="Probable 6-oxopurine nucleoside phosphorylase"/>
    <property type="match status" value="1"/>
</dbReference>
<dbReference type="HAMAP" id="MF_01963">
    <property type="entry name" value="MTAP"/>
    <property type="match status" value="1"/>
</dbReference>
<name>T1JKL3_STRMM</name>
<dbReference type="Gene3D" id="3.40.50.1580">
    <property type="entry name" value="Nucleoside phosphorylase domain"/>
    <property type="match status" value="1"/>
</dbReference>
<keyword evidence="4" id="KW-0539">Nucleus</keyword>
<keyword evidence="4" id="KW-0963">Cytoplasm</keyword>
<dbReference type="SUPFAM" id="SSF53167">
    <property type="entry name" value="Purine and uridine phosphorylases"/>
    <property type="match status" value="1"/>
</dbReference>
<dbReference type="GO" id="GO:0019509">
    <property type="term" value="P:L-methionine salvage from methylthioadenosine"/>
    <property type="evidence" value="ECO:0007669"/>
    <property type="project" value="UniProtKB-UniRule"/>
</dbReference>
<dbReference type="EnsemblMetazoa" id="SMAR014393-RA">
    <property type="protein sequence ID" value="SMAR014393-PA"/>
    <property type="gene ID" value="SMAR014393"/>
</dbReference>
<dbReference type="PANTHER" id="PTHR42679">
    <property type="entry name" value="S-METHYL-5'-THIOADENOSINE PHOSPHORYLASE"/>
    <property type="match status" value="1"/>
</dbReference>
<dbReference type="OMA" id="ADPFCPE"/>
<feature type="site" description="Important for substrate specificity" evidence="4">
    <location>
        <position position="282"/>
    </location>
</feature>
<dbReference type="STRING" id="126957.T1JKL3"/>
<reference evidence="6" key="2">
    <citation type="submission" date="2015-02" db="UniProtKB">
        <authorList>
            <consortium name="EnsemblMetazoa"/>
        </authorList>
    </citation>
    <scope>IDENTIFICATION</scope>
</reference>
<feature type="binding site" evidence="4">
    <location>
        <begin position="142"/>
        <end position="143"/>
    </location>
    <ligand>
        <name>phosphate</name>
        <dbReference type="ChEBI" id="CHEBI:43474"/>
    </ligand>
</feature>
<dbReference type="InterPro" id="IPR035994">
    <property type="entry name" value="Nucleoside_phosphorylase_sf"/>
</dbReference>
<dbReference type="PROSITE" id="PS01240">
    <property type="entry name" value="PNP_MTAP_2"/>
    <property type="match status" value="1"/>
</dbReference>
<dbReference type="eggNOG" id="KOG3985">
    <property type="taxonomic scope" value="Eukaryota"/>
</dbReference>
<accession>T1JKL3</accession>
<dbReference type="InterPro" id="IPR000845">
    <property type="entry name" value="Nucleoside_phosphorylase_d"/>
</dbReference>
<feature type="domain" description="Nucleoside phosphorylase" evidence="5">
    <location>
        <begin position="60"/>
        <end position="303"/>
    </location>
</feature>
<evidence type="ECO:0000256" key="3">
    <source>
        <dbReference type="ARBA" id="ARBA00022726"/>
    </source>
</evidence>
<organism evidence="6 7">
    <name type="scientific">Strigamia maritima</name>
    <name type="common">European centipede</name>
    <name type="synonym">Geophilus maritimus</name>
    <dbReference type="NCBI Taxonomy" id="126957"/>
    <lineage>
        <taxon>Eukaryota</taxon>
        <taxon>Metazoa</taxon>
        <taxon>Ecdysozoa</taxon>
        <taxon>Arthropoda</taxon>
        <taxon>Myriapoda</taxon>
        <taxon>Chilopoda</taxon>
        <taxon>Pleurostigmophora</taxon>
        <taxon>Geophilomorpha</taxon>
        <taxon>Linotaeniidae</taxon>
        <taxon>Strigamia</taxon>
    </lineage>
</organism>
<proteinExistence type="inferred from homology"/>
<dbReference type="PhylomeDB" id="T1JKL3"/>